<protein>
    <recommendedName>
        <fullName evidence="4">Transposase</fullName>
    </recommendedName>
</protein>
<evidence type="ECO:0000313" key="2">
    <source>
        <dbReference type="EMBL" id="GAA2484505.1"/>
    </source>
</evidence>
<evidence type="ECO:0000313" key="3">
    <source>
        <dbReference type="Proteomes" id="UP001501777"/>
    </source>
</evidence>
<reference evidence="2 3" key="1">
    <citation type="journal article" date="2019" name="Int. J. Syst. Evol. Microbiol.">
        <title>The Global Catalogue of Microorganisms (GCM) 10K type strain sequencing project: providing services to taxonomists for standard genome sequencing and annotation.</title>
        <authorList>
            <consortium name="The Broad Institute Genomics Platform"/>
            <consortium name="The Broad Institute Genome Sequencing Center for Infectious Disease"/>
            <person name="Wu L."/>
            <person name="Ma J."/>
        </authorList>
    </citation>
    <scope>NUCLEOTIDE SEQUENCE [LARGE SCALE GENOMIC DNA]</scope>
    <source>
        <strain evidence="2 3">JCM 4395</strain>
    </source>
</reference>
<comment type="caution">
    <text evidence="2">The sequence shown here is derived from an EMBL/GenBank/DDBJ whole genome shotgun (WGS) entry which is preliminary data.</text>
</comment>
<sequence>MTEIARLTGEFGHRLTTTEGNDSKLTAAVNAAPALPHHNGRTEGVNTRTKRITR</sequence>
<proteinExistence type="predicted"/>
<dbReference type="RefSeq" id="WP_425585723.1">
    <property type="nucleotide sequence ID" value="NZ_BAAASG010000006.1"/>
</dbReference>
<evidence type="ECO:0008006" key="4">
    <source>
        <dbReference type="Google" id="ProtNLM"/>
    </source>
</evidence>
<gene>
    <name evidence="2" type="ORF">GCM10010276_22690</name>
</gene>
<accession>A0ABN3LHQ4</accession>
<evidence type="ECO:0000256" key="1">
    <source>
        <dbReference type="SAM" id="MobiDB-lite"/>
    </source>
</evidence>
<organism evidence="2 3">
    <name type="scientific">Streptomyces longisporus</name>
    <dbReference type="NCBI Taxonomy" id="1948"/>
    <lineage>
        <taxon>Bacteria</taxon>
        <taxon>Bacillati</taxon>
        <taxon>Actinomycetota</taxon>
        <taxon>Actinomycetes</taxon>
        <taxon>Kitasatosporales</taxon>
        <taxon>Streptomycetaceae</taxon>
        <taxon>Streptomyces</taxon>
    </lineage>
</organism>
<keyword evidence="3" id="KW-1185">Reference proteome</keyword>
<name>A0ABN3LHQ4_STRLO</name>
<dbReference type="EMBL" id="BAAASG010000006">
    <property type="protein sequence ID" value="GAA2484505.1"/>
    <property type="molecule type" value="Genomic_DNA"/>
</dbReference>
<feature type="region of interest" description="Disordered" evidence="1">
    <location>
        <begin position="33"/>
        <end position="54"/>
    </location>
</feature>
<dbReference type="Proteomes" id="UP001501777">
    <property type="component" value="Unassembled WGS sequence"/>
</dbReference>